<dbReference type="InterPro" id="IPR011684">
    <property type="entry name" value="NAB"/>
</dbReference>
<feature type="coiled-coil region" evidence="3">
    <location>
        <begin position="388"/>
        <end position="429"/>
    </location>
</feature>
<dbReference type="Proteomes" id="UP001234989">
    <property type="component" value="Chromosome 6"/>
</dbReference>
<feature type="domain" description="NAB" evidence="5">
    <location>
        <begin position="11"/>
        <end position="94"/>
    </location>
</feature>
<organism evidence="6 7">
    <name type="scientific">Solanum verrucosum</name>
    <dbReference type="NCBI Taxonomy" id="315347"/>
    <lineage>
        <taxon>Eukaryota</taxon>
        <taxon>Viridiplantae</taxon>
        <taxon>Streptophyta</taxon>
        <taxon>Embryophyta</taxon>
        <taxon>Tracheophyta</taxon>
        <taxon>Spermatophyta</taxon>
        <taxon>Magnoliopsida</taxon>
        <taxon>eudicotyledons</taxon>
        <taxon>Gunneridae</taxon>
        <taxon>Pentapetalae</taxon>
        <taxon>asterids</taxon>
        <taxon>lamiids</taxon>
        <taxon>Solanales</taxon>
        <taxon>Solanaceae</taxon>
        <taxon>Solanoideae</taxon>
        <taxon>Solaneae</taxon>
        <taxon>Solanum</taxon>
    </lineage>
</organism>
<name>A0AAF0RCN7_SOLVR</name>
<evidence type="ECO:0000313" key="7">
    <source>
        <dbReference type="Proteomes" id="UP001234989"/>
    </source>
</evidence>
<dbReference type="GO" id="GO:0003779">
    <property type="term" value="F:actin binding"/>
    <property type="evidence" value="ECO:0007669"/>
    <property type="project" value="InterPro"/>
</dbReference>
<dbReference type="InterPro" id="IPR051861">
    <property type="entry name" value="NET_actin-binding_domain"/>
</dbReference>
<feature type="compositionally biased region" description="Polar residues" evidence="4">
    <location>
        <begin position="149"/>
        <end position="158"/>
    </location>
</feature>
<evidence type="ECO:0000256" key="1">
    <source>
        <dbReference type="ARBA" id="ARBA00023054"/>
    </source>
</evidence>
<gene>
    <name evidence="6" type="ORF">MTR67_029426</name>
</gene>
<evidence type="ECO:0000256" key="4">
    <source>
        <dbReference type="SAM" id="MobiDB-lite"/>
    </source>
</evidence>
<dbReference type="PANTHER" id="PTHR32258">
    <property type="entry name" value="PROTEIN NETWORKED 4A"/>
    <property type="match status" value="1"/>
</dbReference>
<feature type="compositionally biased region" description="Polar residues" evidence="4">
    <location>
        <begin position="249"/>
        <end position="258"/>
    </location>
</feature>
<dbReference type="AlphaFoldDB" id="A0AAF0RCN7"/>
<evidence type="ECO:0000259" key="5">
    <source>
        <dbReference type="PROSITE" id="PS51774"/>
    </source>
</evidence>
<reference evidence="6" key="1">
    <citation type="submission" date="2023-08" db="EMBL/GenBank/DDBJ databases">
        <title>A de novo genome assembly of Solanum verrucosum Schlechtendal, a Mexican diploid species geographically isolated from the other diploid A-genome species in potato relatives.</title>
        <authorList>
            <person name="Hosaka K."/>
        </authorList>
    </citation>
    <scope>NUCLEOTIDE SEQUENCE</scope>
    <source>
        <tissue evidence="6">Young leaves</tissue>
    </source>
</reference>
<dbReference type="EMBL" id="CP133617">
    <property type="protein sequence ID" value="WMV36041.1"/>
    <property type="molecule type" value="Genomic_DNA"/>
</dbReference>
<sequence length="433" mass="49313">MKKMESKKLQRPRWLDSLFGPKNSNSQWLQENLEEMNRNFRRMLTIIEDSNAVSFAKKFEMYDQSRQELINLVDKCYRIHCLLAERYNHETGELLNSIPNSGLISSQGASNVSSGKISLPLLSKLHSSKQSNAHVSSVGSRQLKRGVSSIGNNNHFRGQISKNPAIRMMVLALTNKPVRDSSSSNFSNYYSDTQSDGGDDDDEEEELEAELRDMIVKLYIQLEGDRVDKALLEEKLDLNVLGLQSQQPVISDDSYTQSNDDDGEELQHEGTDELEAELRDMIEKLYIEMEGDRVVSMVQGGILRYEDNAHDDDEEFRQVRESISSNVDKALLEENLELQAKICRLLKDISSLEEYNDESYERCELLDEALSQARLERVAAEILFASEVEQLKSSIVKKNNDVEELNKILEAVAAERDQLKARVAMLDADPYKS</sequence>
<feature type="region of interest" description="Disordered" evidence="4">
    <location>
        <begin position="249"/>
        <end position="270"/>
    </location>
</feature>
<evidence type="ECO:0000313" key="6">
    <source>
        <dbReference type="EMBL" id="WMV36041.1"/>
    </source>
</evidence>
<feature type="compositionally biased region" description="Acidic residues" evidence="4">
    <location>
        <begin position="197"/>
        <end position="206"/>
    </location>
</feature>
<feature type="region of interest" description="Disordered" evidence="4">
    <location>
        <begin position="178"/>
        <end position="206"/>
    </location>
</feature>
<feature type="compositionally biased region" description="Low complexity" evidence="4">
    <location>
        <begin position="181"/>
        <end position="191"/>
    </location>
</feature>
<evidence type="ECO:0000256" key="3">
    <source>
        <dbReference type="SAM" id="Coils"/>
    </source>
</evidence>
<dbReference type="PROSITE" id="PS51774">
    <property type="entry name" value="NAB"/>
    <property type="match status" value="1"/>
</dbReference>
<dbReference type="GO" id="GO:0005774">
    <property type="term" value="C:vacuolar membrane"/>
    <property type="evidence" value="ECO:0007669"/>
    <property type="project" value="TreeGrafter"/>
</dbReference>
<keyword evidence="7" id="KW-1185">Reference proteome</keyword>
<proteinExistence type="inferred from homology"/>
<accession>A0AAF0RCN7</accession>
<dbReference type="PANTHER" id="PTHR32258:SF28">
    <property type="entry name" value="PROTEIN NETWORKED 3A-RELATED"/>
    <property type="match status" value="1"/>
</dbReference>
<comment type="similarity">
    <text evidence="2">Belongs to the NET family.</text>
</comment>
<keyword evidence="1 3" id="KW-0175">Coiled coil</keyword>
<protein>
    <recommendedName>
        <fullName evidence="5">NAB domain-containing protein</fullName>
    </recommendedName>
</protein>
<evidence type="ECO:0000256" key="2">
    <source>
        <dbReference type="ARBA" id="ARBA00038006"/>
    </source>
</evidence>
<feature type="region of interest" description="Disordered" evidence="4">
    <location>
        <begin position="132"/>
        <end position="158"/>
    </location>
</feature>
<dbReference type="Pfam" id="PF07765">
    <property type="entry name" value="KIP1"/>
    <property type="match status" value="1"/>
</dbReference>